<reference evidence="11" key="3">
    <citation type="submission" date="2025-09" db="UniProtKB">
        <authorList>
            <consortium name="Ensembl"/>
        </authorList>
    </citation>
    <scope>IDENTIFICATION</scope>
</reference>
<keyword evidence="12" id="KW-1185">Reference proteome</keyword>
<dbReference type="GO" id="GO:0004511">
    <property type="term" value="F:tyrosine 3-monooxygenase activity"/>
    <property type="evidence" value="ECO:0007669"/>
    <property type="project" value="TreeGrafter"/>
</dbReference>
<dbReference type="Pfam" id="PF00351">
    <property type="entry name" value="Biopterin_H"/>
    <property type="match status" value="1"/>
</dbReference>
<dbReference type="InterPro" id="IPR001273">
    <property type="entry name" value="ArAA_hydroxylase"/>
</dbReference>
<dbReference type="PROSITE" id="PS51410">
    <property type="entry name" value="BH4_AAA_HYDROXYL_2"/>
    <property type="match status" value="1"/>
</dbReference>
<comment type="cofactor">
    <cofactor evidence="1 8">
        <name>Fe(2+)</name>
        <dbReference type="ChEBI" id="CHEBI:29033"/>
    </cofactor>
</comment>
<evidence type="ECO:0000259" key="10">
    <source>
        <dbReference type="PROSITE" id="PS51410"/>
    </source>
</evidence>
<dbReference type="InterPro" id="IPR036329">
    <property type="entry name" value="Aro-AA_hydroxylase_C_sf"/>
</dbReference>
<dbReference type="GO" id="GO:0006585">
    <property type="term" value="P:dopamine biosynthetic process from tyrosine"/>
    <property type="evidence" value="ECO:0007669"/>
    <property type="project" value="TreeGrafter"/>
</dbReference>
<dbReference type="Gene3D" id="3.30.70.260">
    <property type="match status" value="2"/>
</dbReference>
<dbReference type="STRING" id="62062.ENSHHUP00000031302"/>
<evidence type="ECO:0000256" key="5">
    <source>
        <dbReference type="ARBA" id="ARBA00023004"/>
    </source>
</evidence>
<dbReference type="PIRSF" id="PIRSF000336">
    <property type="entry name" value="TH"/>
    <property type="match status" value="1"/>
</dbReference>
<protein>
    <submittedName>
        <fullName evidence="11">Tyrosine hydroxylase 2</fullName>
    </submittedName>
</protein>
<evidence type="ECO:0000256" key="7">
    <source>
        <dbReference type="PIRSR" id="PIRSR000336-1"/>
    </source>
</evidence>
<evidence type="ECO:0000313" key="11">
    <source>
        <dbReference type="Ensembl" id="ENSHHUP00000031302.1"/>
    </source>
</evidence>
<feature type="region of interest" description="Disordered" evidence="9">
    <location>
        <begin position="23"/>
        <end position="42"/>
    </location>
</feature>
<dbReference type="GO" id="GO:0043204">
    <property type="term" value="C:perikaryon"/>
    <property type="evidence" value="ECO:0007669"/>
    <property type="project" value="TreeGrafter"/>
</dbReference>
<keyword evidence="4" id="KW-0560">Oxidoreductase</keyword>
<dbReference type="Gene3D" id="1.10.800.10">
    <property type="entry name" value="Aromatic amino acid hydroxylase"/>
    <property type="match status" value="1"/>
</dbReference>
<dbReference type="InterPro" id="IPR036951">
    <property type="entry name" value="ArAA_hydroxylase_sf"/>
</dbReference>
<evidence type="ECO:0000256" key="8">
    <source>
        <dbReference type="PIRSR" id="PIRSR601273-2"/>
    </source>
</evidence>
<evidence type="ECO:0000256" key="6">
    <source>
        <dbReference type="ARBA" id="ARBA00023033"/>
    </source>
</evidence>
<dbReference type="GeneTree" id="ENSGT00950000182885"/>
<dbReference type="GO" id="GO:0030424">
    <property type="term" value="C:axon"/>
    <property type="evidence" value="ECO:0007669"/>
    <property type="project" value="TreeGrafter"/>
</dbReference>
<evidence type="ECO:0000256" key="3">
    <source>
        <dbReference type="ARBA" id="ARBA00022723"/>
    </source>
</evidence>
<keyword evidence="5 7" id="KW-0408">Iron</keyword>
<evidence type="ECO:0000256" key="1">
    <source>
        <dbReference type="ARBA" id="ARBA00001954"/>
    </source>
</evidence>
<feature type="binding site" evidence="7">
    <location>
        <position position="349"/>
    </location>
    <ligand>
        <name>Fe cation</name>
        <dbReference type="ChEBI" id="CHEBI:24875"/>
    </ligand>
</feature>
<name>A0A4W5LZ28_9TELE</name>
<dbReference type="InterPro" id="IPR019774">
    <property type="entry name" value="Aromatic-AA_hydroxylase_C"/>
</dbReference>
<proteinExistence type="inferred from homology"/>
<dbReference type="InterPro" id="IPR018301">
    <property type="entry name" value="ArAA_hydroxylase_Fe/CU_BS"/>
</dbReference>
<dbReference type="SUPFAM" id="SSF55021">
    <property type="entry name" value="ACT-like"/>
    <property type="match status" value="1"/>
</dbReference>
<keyword evidence="3 7" id="KW-0479">Metal-binding</keyword>
<feature type="compositionally biased region" description="Low complexity" evidence="9">
    <location>
        <begin position="29"/>
        <end position="40"/>
    </location>
</feature>
<accession>A0A4W5LZ28</accession>
<dbReference type="AlphaFoldDB" id="A0A4W5LZ28"/>
<feature type="binding site" evidence="7">
    <location>
        <position position="394"/>
    </location>
    <ligand>
        <name>Fe cation</name>
        <dbReference type="ChEBI" id="CHEBI:24875"/>
    </ligand>
</feature>
<dbReference type="InterPro" id="IPR049321">
    <property type="entry name" value="TH_ACT"/>
</dbReference>
<dbReference type="Proteomes" id="UP000314982">
    <property type="component" value="Unassembled WGS sequence"/>
</dbReference>
<evidence type="ECO:0000256" key="4">
    <source>
        <dbReference type="ARBA" id="ARBA00023002"/>
    </source>
</evidence>
<evidence type="ECO:0000256" key="9">
    <source>
        <dbReference type="SAM" id="MobiDB-lite"/>
    </source>
</evidence>
<dbReference type="GO" id="GO:0005737">
    <property type="term" value="C:cytoplasm"/>
    <property type="evidence" value="ECO:0007669"/>
    <property type="project" value="TreeGrafter"/>
</dbReference>
<dbReference type="InterPro" id="IPR019773">
    <property type="entry name" value="Tyrosine_3-monooxygenase-like"/>
</dbReference>
<dbReference type="InterPro" id="IPR045865">
    <property type="entry name" value="ACT-like_dom_sf"/>
</dbReference>
<evidence type="ECO:0000256" key="2">
    <source>
        <dbReference type="ARBA" id="ARBA00009712"/>
    </source>
</evidence>
<dbReference type="Ensembl" id="ENSHHUT00000032600.1">
    <property type="protein sequence ID" value="ENSHHUP00000031302.1"/>
    <property type="gene ID" value="ENSHHUG00000019771.1"/>
</dbReference>
<dbReference type="PANTHER" id="PTHR11473:SF38">
    <property type="entry name" value="TYROSINE 3-MONOOXYGENASE"/>
    <property type="match status" value="1"/>
</dbReference>
<reference evidence="11" key="2">
    <citation type="submission" date="2025-08" db="UniProtKB">
        <authorList>
            <consortium name="Ensembl"/>
        </authorList>
    </citation>
    <scope>IDENTIFICATION</scope>
</reference>
<comment type="similarity">
    <text evidence="2">Belongs to the biopterin-dependent aromatic amino acid hydroxylase family.</text>
</comment>
<keyword evidence="6" id="KW-0503">Monooxygenase</keyword>
<dbReference type="PROSITE" id="PS00367">
    <property type="entry name" value="BH4_AAA_HYDROXYL_1"/>
    <property type="match status" value="1"/>
</dbReference>
<organism evidence="11 12">
    <name type="scientific">Hucho hucho</name>
    <name type="common">huchen</name>
    <dbReference type="NCBI Taxonomy" id="62062"/>
    <lineage>
        <taxon>Eukaryota</taxon>
        <taxon>Metazoa</taxon>
        <taxon>Chordata</taxon>
        <taxon>Craniata</taxon>
        <taxon>Vertebrata</taxon>
        <taxon>Euteleostomi</taxon>
        <taxon>Actinopterygii</taxon>
        <taxon>Neopterygii</taxon>
        <taxon>Teleostei</taxon>
        <taxon>Protacanthopterygii</taxon>
        <taxon>Salmoniformes</taxon>
        <taxon>Salmonidae</taxon>
        <taxon>Salmoninae</taxon>
        <taxon>Hucho</taxon>
    </lineage>
</organism>
<dbReference type="PANTHER" id="PTHR11473">
    <property type="entry name" value="AROMATIC AMINO ACID HYDROXYLASE"/>
    <property type="match status" value="1"/>
</dbReference>
<sequence>MKTESVVQNIPFVGRKRSLIEDARKERASGSSSPGPSRGGENFVFEEKEGTVTLNILFALSHEKNAGFFKTGKVFEVRKAFIIRYALQMESFNTSGLRHRINVIKSKCVRFNMICMSLPCIQTFEAKLLHIESRPGRKSKNSGCDDLEFFLRCEVHSSDTDIFINSLKRVADDVRTIPEEKVPWFPRKIRDLDKCNLLITKYDPDMDQDHPGFSDPEYRKRRCFIAELAANYRQGEPLPRVEYTPEEVATWREVYRTLRTIYPDLACRQFLGGLQQLERECGYGEDSIPQLQEVSAFLKEKTGFQLRPVAGLLSARDFLASLAFRVFQCTQYIRHASAPMHSPEPDCCHELLGHIPMLADKEFAQFSQEIGLASLGASDEDIERLSTLYWFTVEFGLCKQNGTVKAYGAGLLSSYGELIYALSNEPEYKPFNPEETAIQPYQDQTFQPVYFVSESFEDAKIKMRRYSSSIQRPFSVRYDPFTCSLEVLDQPSKIQHALGQMRDDLKILHSALEKLG</sequence>
<dbReference type="GO" id="GO:0005506">
    <property type="term" value="F:iron ion binding"/>
    <property type="evidence" value="ECO:0007669"/>
    <property type="project" value="InterPro"/>
</dbReference>
<feature type="domain" description="Biopterin-dependent aromatic amino acid hydroxylase family profile" evidence="10">
    <location>
        <begin position="170"/>
        <end position="516"/>
    </location>
</feature>
<dbReference type="FunFam" id="1.10.800.10:FF:000002">
    <property type="entry name" value="Tyrosine 3-monooxygenase"/>
    <property type="match status" value="1"/>
</dbReference>
<dbReference type="PRINTS" id="PR00372">
    <property type="entry name" value="FYWHYDRXLASE"/>
</dbReference>
<dbReference type="Pfam" id="PF21417">
    <property type="entry name" value="TH_ACT"/>
    <property type="match status" value="1"/>
</dbReference>
<evidence type="ECO:0000313" key="12">
    <source>
        <dbReference type="Proteomes" id="UP000314982"/>
    </source>
</evidence>
<feature type="binding site" evidence="7">
    <location>
        <position position="354"/>
    </location>
    <ligand>
        <name>Fe cation</name>
        <dbReference type="ChEBI" id="CHEBI:24875"/>
    </ligand>
</feature>
<reference evidence="12" key="1">
    <citation type="submission" date="2018-06" db="EMBL/GenBank/DDBJ databases">
        <title>Genome assembly of Danube salmon.</title>
        <authorList>
            <person name="Macqueen D.J."/>
            <person name="Gundappa M.K."/>
        </authorList>
    </citation>
    <scope>NUCLEOTIDE SEQUENCE [LARGE SCALE GENOMIC DNA]</scope>
</reference>
<dbReference type="SUPFAM" id="SSF56534">
    <property type="entry name" value="Aromatic aminoacid monoxygenases, catalytic and oligomerization domains"/>
    <property type="match status" value="1"/>
</dbReference>